<accession>A0AAW2ZBY0</accession>
<feature type="compositionally biased region" description="Basic and acidic residues" evidence="1">
    <location>
        <begin position="137"/>
        <end position="151"/>
    </location>
</feature>
<name>A0AAW2ZBY0_9EUKA</name>
<keyword evidence="3" id="KW-1185">Reference proteome</keyword>
<dbReference type="Proteomes" id="UP001431209">
    <property type="component" value="Unassembled WGS sequence"/>
</dbReference>
<feature type="region of interest" description="Disordered" evidence="1">
    <location>
        <begin position="137"/>
        <end position="158"/>
    </location>
</feature>
<dbReference type="AlphaFoldDB" id="A0AAW2ZBY0"/>
<reference evidence="2 3" key="1">
    <citation type="submission" date="2024-03" db="EMBL/GenBank/DDBJ databases">
        <title>The Acrasis kona genome and developmental transcriptomes reveal deep origins of eukaryotic multicellular pathways.</title>
        <authorList>
            <person name="Sheikh S."/>
            <person name="Fu C.-J."/>
            <person name="Brown M.W."/>
            <person name="Baldauf S.L."/>
        </authorList>
    </citation>
    <scope>NUCLEOTIDE SEQUENCE [LARGE SCALE GENOMIC DNA]</scope>
    <source>
        <strain evidence="2 3">ATCC MYA-3509</strain>
    </source>
</reference>
<protein>
    <submittedName>
        <fullName evidence="2">Uncharacterized protein</fullName>
    </submittedName>
</protein>
<comment type="caution">
    <text evidence="2">The sequence shown here is derived from an EMBL/GenBank/DDBJ whole genome shotgun (WGS) entry which is preliminary data.</text>
</comment>
<sequence>MKQHIERCIQNSITAAIPSIVLGTLYFTNEWVGVGNLAKTGFKTLNHGIEKTVVNVLNNCDYDIESTEGKEKYRQQVLSDLKKKYSILLKDDDTFDRGVREMISNTMKEKKRQCKTNKINLKGIDRAKLQKMVEQLRKEDAEEKEKEKSDTDVEDDEK</sequence>
<proteinExistence type="predicted"/>
<evidence type="ECO:0000313" key="3">
    <source>
        <dbReference type="Proteomes" id="UP001431209"/>
    </source>
</evidence>
<dbReference type="EMBL" id="JAOPGA020001209">
    <property type="protein sequence ID" value="KAL0486216.1"/>
    <property type="molecule type" value="Genomic_DNA"/>
</dbReference>
<evidence type="ECO:0000313" key="2">
    <source>
        <dbReference type="EMBL" id="KAL0486216.1"/>
    </source>
</evidence>
<gene>
    <name evidence="2" type="ORF">AKO1_001927</name>
</gene>
<evidence type="ECO:0000256" key="1">
    <source>
        <dbReference type="SAM" id="MobiDB-lite"/>
    </source>
</evidence>
<organism evidence="2 3">
    <name type="scientific">Acrasis kona</name>
    <dbReference type="NCBI Taxonomy" id="1008807"/>
    <lineage>
        <taxon>Eukaryota</taxon>
        <taxon>Discoba</taxon>
        <taxon>Heterolobosea</taxon>
        <taxon>Tetramitia</taxon>
        <taxon>Eutetramitia</taxon>
        <taxon>Acrasidae</taxon>
        <taxon>Acrasis</taxon>
    </lineage>
</organism>